<name>A0A942DWY5_9HYPH</name>
<keyword evidence="2" id="KW-1185">Reference proteome</keyword>
<dbReference type="AlphaFoldDB" id="A0A942DWY5"/>
<dbReference type="InterPro" id="IPR019027">
    <property type="entry name" value="Pilus_biogenesis_CpaD-related"/>
</dbReference>
<organism evidence="1 2">
    <name type="scientific">Pseudaminobacter soli</name>
    <name type="common">ex Zhang et al. 2022</name>
    <dbReference type="NCBI Taxonomy" id="2831468"/>
    <lineage>
        <taxon>Bacteria</taxon>
        <taxon>Pseudomonadati</taxon>
        <taxon>Pseudomonadota</taxon>
        <taxon>Alphaproteobacteria</taxon>
        <taxon>Hyphomicrobiales</taxon>
        <taxon>Phyllobacteriaceae</taxon>
        <taxon>Pseudaminobacter</taxon>
    </lineage>
</organism>
<dbReference type="Proteomes" id="UP000680348">
    <property type="component" value="Unassembled WGS sequence"/>
</dbReference>
<dbReference type="Pfam" id="PF09476">
    <property type="entry name" value="Pilus_CpaD"/>
    <property type="match status" value="1"/>
</dbReference>
<dbReference type="NCBIfam" id="TIGR02522">
    <property type="entry name" value="pilus_cpaD"/>
    <property type="match status" value="1"/>
</dbReference>
<dbReference type="InterPro" id="IPR013361">
    <property type="entry name" value="Pilus_CpaD"/>
</dbReference>
<evidence type="ECO:0000313" key="2">
    <source>
        <dbReference type="Proteomes" id="UP000680348"/>
    </source>
</evidence>
<dbReference type="EMBL" id="JAGWCR010000004">
    <property type="protein sequence ID" value="MBS3648643.1"/>
    <property type="molecule type" value="Genomic_DNA"/>
</dbReference>
<accession>A0A942DWY5</accession>
<sequence>MIDMISKTRPSGAPVPFAIRTASRPVLSMVVALATGLLSGCVTPPDSVIVGSVPDDYRTRHPIVIAEKEQVIDLPVGASDRGMTRMQRTALGGFLSDYDRSAAPVLAILVPVGSRNELAASHAARDFAHFAKKHGVPASRVLISSYQAGSIEVSAPVRVMYSAMKAQTDRCGRWPADIAETTDNKQYFNFGCSYQNNLAAQVADPADLLGPRKMTPPDAERRGIVIDDYREAPTWIDPPVREIDY</sequence>
<evidence type="ECO:0000313" key="1">
    <source>
        <dbReference type="EMBL" id="MBS3648643.1"/>
    </source>
</evidence>
<comment type="caution">
    <text evidence="1">The sequence shown here is derived from an EMBL/GenBank/DDBJ whole genome shotgun (WGS) entry which is preliminary data.</text>
</comment>
<gene>
    <name evidence="1" type="ORF">KEU06_08370</name>
</gene>
<dbReference type="RefSeq" id="WP_188254216.1">
    <property type="nucleotide sequence ID" value="NZ_JABVCF010000004.1"/>
</dbReference>
<reference evidence="1" key="1">
    <citation type="submission" date="2021-04" db="EMBL/GenBank/DDBJ databases">
        <title>Pseudaminobacter soli sp. nov., isolated from paddy soil contaminated by heavy metals.</title>
        <authorList>
            <person name="Zhang K."/>
        </authorList>
    </citation>
    <scope>NUCLEOTIDE SEQUENCE</scope>
    <source>
        <strain evidence="1">19-2017</strain>
    </source>
</reference>
<proteinExistence type="predicted"/>
<protein>
    <submittedName>
        <fullName evidence="1">CpaD family pilus assembly protein</fullName>
    </submittedName>
</protein>